<dbReference type="InterPro" id="IPR038726">
    <property type="entry name" value="PDDEXK_AddAB-type"/>
</dbReference>
<comment type="caution">
    <text evidence="2">The sequence shown here is derived from an EMBL/GenBank/DDBJ whole genome shotgun (WGS) entry which is preliminary data.</text>
</comment>
<dbReference type="Pfam" id="PF12705">
    <property type="entry name" value="PDDEXK_1"/>
    <property type="match status" value="1"/>
</dbReference>
<accession>A0A0F9A6W0</accession>
<feature type="domain" description="PD-(D/E)XK endonuclease-like" evidence="1">
    <location>
        <begin position="8"/>
        <end position="208"/>
    </location>
</feature>
<feature type="non-terminal residue" evidence="2">
    <location>
        <position position="210"/>
    </location>
</feature>
<dbReference type="PROSITE" id="PS51257">
    <property type="entry name" value="PROKAR_LIPOPROTEIN"/>
    <property type="match status" value="1"/>
</dbReference>
<evidence type="ECO:0000313" key="2">
    <source>
        <dbReference type="EMBL" id="KKK74324.1"/>
    </source>
</evidence>
<reference evidence="2" key="1">
    <citation type="journal article" date="2015" name="Nature">
        <title>Complex archaea that bridge the gap between prokaryotes and eukaryotes.</title>
        <authorList>
            <person name="Spang A."/>
            <person name="Saw J.H."/>
            <person name="Jorgensen S.L."/>
            <person name="Zaremba-Niedzwiedzka K."/>
            <person name="Martijn J."/>
            <person name="Lind A.E."/>
            <person name="van Eijk R."/>
            <person name="Schleper C."/>
            <person name="Guy L."/>
            <person name="Ettema T.J."/>
        </authorList>
    </citation>
    <scope>NUCLEOTIDE SEQUENCE</scope>
</reference>
<proteinExistence type="predicted"/>
<evidence type="ECO:0000259" key="1">
    <source>
        <dbReference type="Pfam" id="PF12705"/>
    </source>
</evidence>
<gene>
    <name evidence="2" type="ORF">LCGC14_2884920</name>
</gene>
<sequence>MGRPRHWQLSASSIACFKTCPFQYFLHYIKGIRKAEEPDHFRYGTNWHKVMEIISLPPGGKCVCVDNNECVICSGYGFVPDDIMTAVIHVIDDAYSKIPGSMDEEKWAVERVKLLYAASAYNWYYADKLLVPIMTEYKFDSPIYNKNGRAVPNVKIVGVIDKIAMVDGCRSVVEYKTTSSPIDSGSRYWNHLNLDTQTTLYLYIVRSLRN</sequence>
<organism evidence="2">
    <name type="scientific">marine sediment metagenome</name>
    <dbReference type="NCBI Taxonomy" id="412755"/>
    <lineage>
        <taxon>unclassified sequences</taxon>
        <taxon>metagenomes</taxon>
        <taxon>ecological metagenomes</taxon>
    </lineage>
</organism>
<dbReference type="AlphaFoldDB" id="A0A0F9A6W0"/>
<protein>
    <recommendedName>
        <fullName evidence="1">PD-(D/E)XK endonuclease-like domain-containing protein</fullName>
    </recommendedName>
</protein>
<dbReference type="EMBL" id="LAZR01056373">
    <property type="protein sequence ID" value="KKK74324.1"/>
    <property type="molecule type" value="Genomic_DNA"/>
</dbReference>
<name>A0A0F9A6W0_9ZZZZ</name>